<dbReference type="Proteomes" id="UP000663834">
    <property type="component" value="Unassembled WGS sequence"/>
</dbReference>
<accession>A0A815XWT8</accession>
<proteinExistence type="predicted"/>
<dbReference type="EMBL" id="CAJNRE010005967">
    <property type="protein sequence ID" value="CAF2051759.1"/>
    <property type="molecule type" value="Genomic_DNA"/>
</dbReference>
<organism evidence="2 7">
    <name type="scientific">Rotaria magnacalcarata</name>
    <dbReference type="NCBI Taxonomy" id="392030"/>
    <lineage>
        <taxon>Eukaryota</taxon>
        <taxon>Metazoa</taxon>
        <taxon>Spiralia</taxon>
        <taxon>Gnathifera</taxon>
        <taxon>Rotifera</taxon>
        <taxon>Eurotatoria</taxon>
        <taxon>Bdelloidea</taxon>
        <taxon>Philodinida</taxon>
        <taxon>Philodinidae</taxon>
        <taxon>Rotaria</taxon>
    </lineage>
</organism>
<sequence>MGNKIEPTKTDNCVPATSILDLMKIYVDSKLCYHSDPMKTAEFIDQHDRFAYQIDLWTLIDKRKFKKCERPYNGEPSPNENLRGLFDYEYELPDTVLKRSKHEYHNLEQTRQKTACFSCGGEGIKTCRSCDGQGHSRCWLCSGTGNGGTTSDNVPISCLFCSGKGYTDCSKCGKTGKIHCRRCGACGYLLIWWKLEINWFTIHSVSYQTNTPMPPRKILKAPTKEDYLTYNEKWSYFDTFHGQFEADFAKQSNRLYPVKVDELAKEFNKKHLNITRKDRRIAKLKWNIQILKIAEVVYELEGYTNEHMKDLSHRFRFYYYGQDKKNRPLIYENDYPLNACGCFGVGCAHRSMCCTIS</sequence>
<evidence type="ECO:0000313" key="3">
    <source>
        <dbReference type="EMBL" id="CAF2051759.1"/>
    </source>
</evidence>
<gene>
    <name evidence="4" type="ORF">BYL167_LOCUS17809</name>
    <name evidence="1" type="ORF">CJN711_LOCUS25135</name>
    <name evidence="5" type="ORF">GIL414_LOCUS20235</name>
    <name evidence="2" type="ORF">KQP761_LOCUS18502</name>
    <name evidence="3" type="ORF">MBJ925_LOCUS13167</name>
    <name evidence="6" type="ORF">SMN809_LOCUS24242</name>
</gene>
<evidence type="ECO:0000313" key="2">
    <source>
        <dbReference type="EMBL" id="CAF1562735.1"/>
    </source>
</evidence>
<evidence type="ECO:0000313" key="4">
    <source>
        <dbReference type="EMBL" id="CAF4076214.1"/>
    </source>
</evidence>
<dbReference type="Proteomes" id="UP000681967">
    <property type="component" value="Unassembled WGS sequence"/>
</dbReference>
<dbReference type="EMBL" id="CAJNOW010009410">
    <property type="protein sequence ID" value="CAF1562735.1"/>
    <property type="molecule type" value="Genomic_DNA"/>
</dbReference>
<dbReference type="OrthoDB" id="3355217at2759"/>
<comment type="caution">
    <text evidence="2">The sequence shown here is derived from an EMBL/GenBank/DDBJ whole genome shotgun (WGS) entry which is preliminary data.</text>
</comment>
<name>A0A815XWT8_9BILA</name>
<dbReference type="PANTHER" id="PTHR48465:SF1">
    <property type="entry name" value="PROTEIN SSUH2 HOMOLOG"/>
    <property type="match status" value="1"/>
</dbReference>
<evidence type="ECO:0000313" key="7">
    <source>
        <dbReference type="Proteomes" id="UP000663834"/>
    </source>
</evidence>
<dbReference type="EMBL" id="CAJOBH010007149">
    <property type="protein sequence ID" value="CAF4076214.1"/>
    <property type="molecule type" value="Genomic_DNA"/>
</dbReference>
<dbReference type="Proteomes" id="UP000676336">
    <property type="component" value="Unassembled WGS sequence"/>
</dbReference>
<dbReference type="Proteomes" id="UP000663855">
    <property type="component" value="Unassembled WGS sequence"/>
</dbReference>
<dbReference type="EMBL" id="CAJNOV010011808">
    <property type="protein sequence ID" value="CAF1461819.1"/>
    <property type="molecule type" value="Genomic_DNA"/>
</dbReference>
<dbReference type="PANTHER" id="PTHR48465">
    <property type="entry name" value="PROTEIN SSUH2 HOMOLOG"/>
    <property type="match status" value="1"/>
</dbReference>
<dbReference type="Proteomes" id="UP000663824">
    <property type="component" value="Unassembled WGS sequence"/>
</dbReference>
<evidence type="ECO:0000313" key="5">
    <source>
        <dbReference type="EMBL" id="CAF4168051.1"/>
    </source>
</evidence>
<protein>
    <submittedName>
        <fullName evidence="2">Uncharacterized protein</fullName>
    </submittedName>
</protein>
<reference evidence="2" key="1">
    <citation type="submission" date="2021-02" db="EMBL/GenBank/DDBJ databases">
        <authorList>
            <person name="Nowell W R."/>
        </authorList>
    </citation>
    <scope>NUCLEOTIDE SEQUENCE</scope>
</reference>
<dbReference type="EMBL" id="CAJOBJ010012937">
    <property type="protein sequence ID" value="CAF4168051.1"/>
    <property type="molecule type" value="Genomic_DNA"/>
</dbReference>
<dbReference type="Proteomes" id="UP000681720">
    <property type="component" value="Unassembled WGS sequence"/>
</dbReference>
<evidence type="ECO:0000313" key="6">
    <source>
        <dbReference type="EMBL" id="CAF4256602.1"/>
    </source>
</evidence>
<dbReference type="InterPro" id="IPR052789">
    <property type="entry name" value="SSUH2_homolog"/>
</dbReference>
<evidence type="ECO:0000313" key="1">
    <source>
        <dbReference type="EMBL" id="CAF1461819.1"/>
    </source>
</evidence>
<dbReference type="EMBL" id="CAJOBI010028007">
    <property type="protein sequence ID" value="CAF4256602.1"/>
    <property type="molecule type" value="Genomic_DNA"/>
</dbReference>
<dbReference type="AlphaFoldDB" id="A0A815XWT8"/>